<dbReference type="EMBL" id="JBHTAP010000001">
    <property type="protein sequence ID" value="MFC7234704.1"/>
    <property type="molecule type" value="Genomic_DNA"/>
</dbReference>
<keyword evidence="3" id="KW-1185">Reference proteome</keyword>
<organism evidence="2 3">
    <name type="scientific">Halosegnis marinus</name>
    <dbReference type="NCBI Taxonomy" id="3034023"/>
    <lineage>
        <taxon>Archaea</taxon>
        <taxon>Methanobacteriati</taxon>
        <taxon>Methanobacteriota</taxon>
        <taxon>Stenosarchaea group</taxon>
        <taxon>Halobacteria</taxon>
        <taxon>Halobacteriales</taxon>
        <taxon>Natronomonadaceae</taxon>
        <taxon>Halosegnis</taxon>
    </lineage>
</organism>
<feature type="transmembrane region" description="Helical" evidence="1">
    <location>
        <begin position="74"/>
        <end position="97"/>
    </location>
</feature>
<evidence type="ECO:0000313" key="2">
    <source>
        <dbReference type="EMBL" id="MFC7234704.1"/>
    </source>
</evidence>
<accession>A0ABD5ZMA1</accession>
<dbReference type="Proteomes" id="UP001596398">
    <property type="component" value="Unassembled WGS sequence"/>
</dbReference>
<dbReference type="AlphaFoldDB" id="A0ABD5ZMA1"/>
<evidence type="ECO:0000313" key="3">
    <source>
        <dbReference type="Proteomes" id="UP001596398"/>
    </source>
</evidence>
<dbReference type="GeneID" id="79266373"/>
<dbReference type="RefSeq" id="WP_276235719.1">
    <property type="nucleotide sequence ID" value="NZ_CP119802.1"/>
</dbReference>
<feature type="transmembrane region" description="Helical" evidence="1">
    <location>
        <begin position="6"/>
        <end position="29"/>
    </location>
</feature>
<dbReference type="InterPro" id="IPR058349">
    <property type="entry name" value="DUF8036"/>
</dbReference>
<gene>
    <name evidence="2" type="ORF">ACFQJ4_05150</name>
</gene>
<evidence type="ECO:0000256" key="1">
    <source>
        <dbReference type="SAM" id="Phobius"/>
    </source>
</evidence>
<comment type="caution">
    <text evidence="2">The sequence shown here is derived from an EMBL/GenBank/DDBJ whole genome shotgun (WGS) entry which is preliminary data.</text>
</comment>
<feature type="transmembrane region" description="Helical" evidence="1">
    <location>
        <begin position="41"/>
        <end position="62"/>
    </location>
</feature>
<name>A0ABD5ZMA1_9EURY</name>
<keyword evidence="1" id="KW-1133">Transmembrane helix</keyword>
<protein>
    <submittedName>
        <fullName evidence="2">Uncharacterized protein</fullName>
    </submittedName>
</protein>
<reference evidence="2 3" key="1">
    <citation type="journal article" date="2019" name="Int. J. Syst. Evol. Microbiol.">
        <title>The Global Catalogue of Microorganisms (GCM) 10K type strain sequencing project: providing services to taxonomists for standard genome sequencing and annotation.</title>
        <authorList>
            <consortium name="The Broad Institute Genomics Platform"/>
            <consortium name="The Broad Institute Genome Sequencing Center for Infectious Disease"/>
            <person name="Wu L."/>
            <person name="Ma J."/>
        </authorList>
    </citation>
    <scope>NUCLEOTIDE SEQUENCE [LARGE SCALE GENOMIC DNA]</scope>
    <source>
        <strain evidence="2 3">DT85</strain>
    </source>
</reference>
<proteinExistence type="predicted"/>
<dbReference type="Pfam" id="PF26119">
    <property type="entry name" value="DUF8036"/>
    <property type="match status" value="1"/>
</dbReference>
<keyword evidence="1" id="KW-0812">Transmembrane</keyword>
<sequence length="98" mass="10414">MAMGPQLLVATALSAANAVLLVVLLGVWYRNYRTFESRLTLGLVAFGLSLLVENAVAVYFFFSAASLYGMGGGVGTVVAVMRALQFVALAFLTYVSLE</sequence>
<keyword evidence="1" id="KW-0472">Membrane</keyword>